<dbReference type="GeneID" id="10973707"/>
<sequence length="124" mass="13969">MIEDLLPSNRINKSIVIIIFKGPLVSIYQGSTKYIARKKNMLSKKHAYTVMYESYVKRDSNYSSHFAKAIAGHCINLNTSKAGPYRVIDKSILIQLHAMCHATAHCKHTLVSSISPISLFNFIL</sequence>
<name>A9YML5_9BBAC</name>
<reference evidence="1 2" key="1">
    <citation type="journal article" date="2008" name="Virus Genes">
        <title>Genomic sequence analysis of a granulovirus isolated from the Old World bollworm, Helicoverpa armigera.</title>
        <authorList>
            <person name="Harrison R.L."/>
            <person name="Popham H.J."/>
        </authorList>
    </citation>
    <scope>NUCLEOTIDE SEQUENCE [LARGE SCALE GENOMIC DNA]</scope>
</reference>
<dbReference type="RefSeq" id="YP_001649005.1">
    <property type="nucleotide sequence ID" value="NC_010240.1"/>
</dbReference>
<proteinExistence type="predicted"/>
<keyword evidence="2" id="KW-1185">Reference proteome</keyword>
<dbReference type="KEGG" id="vg:10973707"/>
<organism evidence="1 2">
    <name type="scientific">Helicoverpa armigera granulovirus</name>
    <dbReference type="NCBI Taxonomy" id="489830"/>
    <lineage>
        <taxon>Viruses</taxon>
        <taxon>Viruses incertae sedis</taxon>
        <taxon>Naldaviricetes</taxon>
        <taxon>Lefavirales</taxon>
        <taxon>Baculoviridae</taxon>
        <taxon>Betabaculovirus</taxon>
        <taxon>Betabaculovirus helarmigerae</taxon>
    </lineage>
</organism>
<evidence type="ECO:0000313" key="2">
    <source>
        <dbReference type="Proteomes" id="UP000203266"/>
    </source>
</evidence>
<dbReference type="OrthoDB" id="24641at10239"/>
<dbReference type="EMBL" id="EU255577">
    <property type="protein sequence ID" value="ABY47714.1"/>
    <property type="molecule type" value="Genomic_DNA"/>
</dbReference>
<evidence type="ECO:0000313" key="1">
    <source>
        <dbReference type="EMBL" id="ABY47714.1"/>
    </source>
</evidence>
<dbReference type="Proteomes" id="UP000203266">
    <property type="component" value="Segment"/>
</dbReference>
<protein>
    <submittedName>
        <fullName evidence="1">Uncharacterized protein</fullName>
    </submittedName>
</protein>
<accession>A9YML5</accession>